<dbReference type="InterPro" id="IPR051678">
    <property type="entry name" value="AGP_Transferase"/>
</dbReference>
<dbReference type="PANTHER" id="PTHR21310">
    <property type="entry name" value="AMINOGLYCOSIDE PHOSPHOTRANSFERASE-RELATED-RELATED"/>
    <property type="match status" value="1"/>
</dbReference>
<accession>A0ABQ8VNR1</accession>
<protein>
    <recommendedName>
        <fullName evidence="1">Aminoglycoside phosphotransferase domain-containing protein</fullName>
    </recommendedName>
</protein>
<name>A0ABQ8VNR1_9AGAR</name>
<organism evidence="2 3">
    <name type="scientific">Lentinula lateritia</name>
    <dbReference type="NCBI Taxonomy" id="40482"/>
    <lineage>
        <taxon>Eukaryota</taxon>
        <taxon>Fungi</taxon>
        <taxon>Dikarya</taxon>
        <taxon>Basidiomycota</taxon>
        <taxon>Agaricomycotina</taxon>
        <taxon>Agaricomycetes</taxon>
        <taxon>Agaricomycetidae</taxon>
        <taxon>Agaricales</taxon>
        <taxon>Marasmiineae</taxon>
        <taxon>Omphalotaceae</taxon>
        <taxon>Lentinula</taxon>
    </lineage>
</organism>
<feature type="non-terminal residue" evidence="2">
    <location>
        <position position="1"/>
    </location>
</feature>
<dbReference type="PANTHER" id="PTHR21310:SF58">
    <property type="entry name" value="AMINOGLYCOSIDE PHOSPHOTRANSFERASE DOMAIN-CONTAINING PROTEIN"/>
    <property type="match status" value="1"/>
</dbReference>
<dbReference type="Pfam" id="PF01636">
    <property type="entry name" value="APH"/>
    <property type="match status" value="1"/>
</dbReference>
<dbReference type="InterPro" id="IPR002575">
    <property type="entry name" value="Aminoglycoside_PTrfase"/>
</dbReference>
<feature type="domain" description="Aminoglycoside phosphotransferase" evidence="1">
    <location>
        <begin position="2"/>
        <end position="141"/>
    </location>
</feature>
<dbReference type="Gene3D" id="3.90.1200.10">
    <property type="match status" value="1"/>
</dbReference>
<dbReference type="EMBL" id="JANVFT010000018">
    <property type="protein sequence ID" value="KAJ4497911.1"/>
    <property type="molecule type" value="Genomic_DNA"/>
</dbReference>
<evidence type="ECO:0000259" key="1">
    <source>
        <dbReference type="Pfam" id="PF01636"/>
    </source>
</evidence>
<gene>
    <name evidence="2" type="ORF">C8R41DRAFT_713453</name>
</gene>
<keyword evidence="3" id="KW-1185">Reference proteome</keyword>
<reference evidence="2" key="1">
    <citation type="submission" date="2022-08" db="EMBL/GenBank/DDBJ databases">
        <title>A Global Phylogenomic Analysis of the Shiitake Genus Lentinula.</title>
        <authorList>
            <consortium name="DOE Joint Genome Institute"/>
            <person name="Sierra-Patev S."/>
            <person name="Min B."/>
            <person name="Naranjo-Ortiz M."/>
            <person name="Looney B."/>
            <person name="Konkel Z."/>
            <person name="Slot J.C."/>
            <person name="Sakamoto Y."/>
            <person name="Steenwyk J.L."/>
            <person name="Rokas A."/>
            <person name="Carro J."/>
            <person name="Camarero S."/>
            <person name="Ferreira P."/>
            <person name="Molpeceres G."/>
            <person name="Ruiz-Duenas F.J."/>
            <person name="Serrano A."/>
            <person name="Henrissat B."/>
            <person name="Drula E."/>
            <person name="Hughes K.W."/>
            <person name="Mata J.L."/>
            <person name="Ishikawa N.K."/>
            <person name="Vargas-Isla R."/>
            <person name="Ushijima S."/>
            <person name="Smith C.A."/>
            <person name="Ahrendt S."/>
            <person name="Andreopoulos W."/>
            <person name="He G."/>
            <person name="Labutti K."/>
            <person name="Lipzen A."/>
            <person name="Ng V."/>
            <person name="Riley R."/>
            <person name="Sandor L."/>
            <person name="Barry K."/>
            <person name="Martinez A.T."/>
            <person name="Xiao Y."/>
            <person name="Gibbons J.G."/>
            <person name="Terashima K."/>
            <person name="Grigoriev I.V."/>
            <person name="Hibbett D.S."/>
        </authorList>
    </citation>
    <scope>NUCLEOTIDE SEQUENCE</scope>
    <source>
        <strain evidence="2">RHP3577 ss4</strain>
    </source>
</reference>
<sequence>EYLFMTRIHGHDLHQQWLTLSHSQKSKVISQLRSYMINMRSVKPPGKIKIGSFSGGPVDCCRLLEFDEVGPFVDEDHLNRHLRGPLEGPSISPAVLSSQQIQHELCATHNDLFPRNIMVDDQLNIVAIVDWKSAGWFPVYWEY</sequence>
<evidence type="ECO:0000313" key="2">
    <source>
        <dbReference type="EMBL" id="KAJ4497911.1"/>
    </source>
</evidence>
<proteinExistence type="predicted"/>
<dbReference type="InterPro" id="IPR011009">
    <property type="entry name" value="Kinase-like_dom_sf"/>
</dbReference>
<dbReference type="SUPFAM" id="SSF56112">
    <property type="entry name" value="Protein kinase-like (PK-like)"/>
    <property type="match status" value="1"/>
</dbReference>
<feature type="non-terminal residue" evidence="2">
    <location>
        <position position="143"/>
    </location>
</feature>
<evidence type="ECO:0000313" key="3">
    <source>
        <dbReference type="Proteomes" id="UP001150217"/>
    </source>
</evidence>
<dbReference type="Proteomes" id="UP001150217">
    <property type="component" value="Unassembled WGS sequence"/>
</dbReference>
<comment type="caution">
    <text evidence="2">The sequence shown here is derived from an EMBL/GenBank/DDBJ whole genome shotgun (WGS) entry which is preliminary data.</text>
</comment>